<comment type="catalytic activity">
    <reaction evidence="10">
        <text>3,4-dihydroxybenzoate + bromide + NADPH + O2 + 2 H(+) = 3-bromo-4,5-dihydroxybenzoate + NADP(+) + 2 H2O</text>
        <dbReference type="Rhea" id="RHEA:56372"/>
        <dbReference type="ChEBI" id="CHEBI:15377"/>
        <dbReference type="ChEBI" id="CHEBI:15378"/>
        <dbReference type="ChEBI" id="CHEBI:15379"/>
        <dbReference type="ChEBI" id="CHEBI:15858"/>
        <dbReference type="ChEBI" id="CHEBI:36241"/>
        <dbReference type="ChEBI" id="CHEBI:57783"/>
        <dbReference type="ChEBI" id="CHEBI:58349"/>
        <dbReference type="ChEBI" id="CHEBI:140211"/>
    </reaction>
    <physiologicalReaction direction="left-to-right" evidence="10">
        <dbReference type="Rhea" id="RHEA:56373"/>
    </physiologicalReaction>
</comment>
<evidence type="ECO:0000256" key="1">
    <source>
        <dbReference type="ARBA" id="ARBA00001974"/>
    </source>
</evidence>
<evidence type="ECO:0000256" key="11">
    <source>
        <dbReference type="ARBA" id="ARBA00052183"/>
    </source>
</evidence>
<dbReference type="EMBL" id="AQQV01000001">
    <property type="protein sequence ID" value="ORE89019.1"/>
    <property type="molecule type" value="Genomic_DNA"/>
</dbReference>
<comment type="similarity">
    <text evidence="2">Belongs to the FMO family.</text>
</comment>
<evidence type="ECO:0000256" key="5">
    <source>
        <dbReference type="ARBA" id="ARBA00022857"/>
    </source>
</evidence>
<dbReference type="SUPFAM" id="SSF51905">
    <property type="entry name" value="FAD/NAD(P)-binding domain"/>
    <property type="match status" value="2"/>
</dbReference>
<dbReference type="InterPro" id="IPR050346">
    <property type="entry name" value="FMO-like"/>
</dbReference>
<organism evidence="15 16">
    <name type="scientific">Oceanococcus atlanticus</name>
    <dbReference type="NCBI Taxonomy" id="1317117"/>
    <lineage>
        <taxon>Bacteria</taxon>
        <taxon>Pseudomonadati</taxon>
        <taxon>Pseudomonadota</taxon>
        <taxon>Gammaproteobacteria</taxon>
        <taxon>Chromatiales</taxon>
        <taxon>Oceanococcaceae</taxon>
        <taxon>Oceanococcus</taxon>
    </lineage>
</organism>
<evidence type="ECO:0000256" key="2">
    <source>
        <dbReference type="ARBA" id="ARBA00009183"/>
    </source>
</evidence>
<dbReference type="Pfam" id="PF00743">
    <property type="entry name" value="FMO-like"/>
    <property type="match status" value="1"/>
</dbReference>
<name>A0A1Y1SIJ7_9GAMM</name>
<gene>
    <name evidence="15" type="ORF">ATO7_04050</name>
</gene>
<keyword evidence="3" id="KW-0285">Flavoprotein</keyword>
<dbReference type="STRING" id="1317117.ATO7_04050"/>
<dbReference type="EC" id="1.14.19.55" evidence="13"/>
<dbReference type="InterPro" id="IPR000960">
    <property type="entry name" value="Flavin_mOase"/>
</dbReference>
<dbReference type="InterPro" id="IPR036188">
    <property type="entry name" value="FAD/NAD-bd_sf"/>
</dbReference>
<evidence type="ECO:0000256" key="4">
    <source>
        <dbReference type="ARBA" id="ARBA00022827"/>
    </source>
</evidence>
<keyword evidence="6" id="KW-0560">Oxidoreductase</keyword>
<comment type="catalytic activity">
    <reaction evidence="11">
        <text>3,4-dihydroxybenzoate + 2 bromide + 2 NADPH + 2 O2 + 5 H(+) = 3,5-dibromobenzene-1,2-diol + CO2 + 2 NADP(+) + 4 H2O</text>
        <dbReference type="Rhea" id="RHEA:56368"/>
        <dbReference type="ChEBI" id="CHEBI:15377"/>
        <dbReference type="ChEBI" id="CHEBI:15378"/>
        <dbReference type="ChEBI" id="CHEBI:15379"/>
        <dbReference type="ChEBI" id="CHEBI:15858"/>
        <dbReference type="ChEBI" id="CHEBI:16526"/>
        <dbReference type="ChEBI" id="CHEBI:36241"/>
        <dbReference type="ChEBI" id="CHEBI:57783"/>
        <dbReference type="ChEBI" id="CHEBI:58349"/>
        <dbReference type="ChEBI" id="CHEBI:140214"/>
        <dbReference type="EC" id="1.14.19.55"/>
    </reaction>
    <physiologicalReaction direction="left-to-right" evidence="11">
        <dbReference type="Rhea" id="RHEA:56369"/>
    </physiologicalReaction>
</comment>
<evidence type="ECO:0000313" key="15">
    <source>
        <dbReference type="EMBL" id="ORE89019.1"/>
    </source>
</evidence>
<dbReference type="PANTHER" id="PTHR23023">
    <property type="entry name" value="DIMETHYLANILINE MONOOXYGENASE"/>
    <property type="match status" value="1"/>
</dbReference>
<keyword evidence="5" id="KW-0521">NADP</keyword>
<keyword evidence="16" id="KW-1185">Reference proteome</keyword>
<evidence type="ECO:0000256" key="7">
    <source>
        <dbReference type="ARBA" id="ARBA00050194"/>
    </source>
</evidence>
<dbReference type="GO" id="GO:0004499">
    <property type="term" value="F:N,N-dimethylaniline monooxygenase activity"/>
    <property type="evidence" value="ECO:0007669"/>
    <property type="project" value="InterPro"/>
</dbReference>
<evidence type="ECO:0000256" key="12">
    <source>
        <dbReference type="ARBA" id="ARBA00052260"/>
    </source>
</evidence>
<dbReference type="Gene3D" id="3.50.50.60">
    <property type="entry name" value="FAD/NAD(P)-binding domain"/>
    <property type="match status" value="1"/>
</dbReference>
<dbReference type="AlphaFoldDB" id="A0A1Y1SIJ7"/>
<dbReference type="OrthoDB" id="9773233at2"/>
<evidence type="ECO:0000256" key="6">
    <source>
        <dbReference type="ARBA" id="ARBA00023002"/>
    </source>
</evidence>
<comment type="catalytic activity">
    <reaction evidence="12">
        <text>2 bromide + 4-hydroxybenzoate + 2 NADPH + 2 O2 + 5 H(+) = 2,4-dibromophenol + CO2 + 2 NADP(+) + 4 H2O</text>
        <dbReference type="Rhea" id="RHEA:56348"/>
        <dbReference type="ChEBI" id="CHEBI:15377"/>
        <dbReference type="ChEBI" id="CHEBI:15378"/>
        <dbReference type="ChEBI" id="CHEBI:15379"/>
        <dbReference type="ChEBI" id="CHEBI:15858"/>
        <dbReference type="ChEBI" id="CHEBI:16526"/>
        <dbReference type="ChEBI" id="CHEBI:17879"/>
        <dbReference type="ChEBI" id="CHEBI:34238"/>
        <dbReference type="ChEBI" id="CHEBI:57783"/>
        <dbReference type="ChEBI" id="CHEBI:58349"/>
        <dbReference type="EC" id="1.14.19.55"/>
    </reaction>
    <physiologicalReaction direction="left-to-right" evidence="12">
        <dbReference type="Rhea" id="RHEA:56349"/>
    </physiologicalReaction>
</comment>
<evidence type="ECO:0000313" key="16">
    <source>
        <dbReference type="Proteomes" id="UP000192342"/>
    </source>
</evidence>
<proteinExistence type="inferred from homology"/>
<dbReference type="FunFam" id="3.50.50.60:FF:000023">
    <property type="entry name" value="Dimethylaniline monooxygenase [N-oxide-forming]"/>
    <property type="match status" value="1"/>
</dbReference>
<keyword evidence="4" id="KW-0274">FAD</keyword>
<comment type="catalytic activity">
    <reaction evidence="9">
        <text>bromide + 4-hydroxybenzoate + NADPH + O2 + 2 H(+) = 3-bromo-4-hydroxybenzoate + NADP(+) + 2 H2O</text>
        <dbReference type="Rhea" id="RHEA:56352"/>
        <dbReference type="ChEBI" id="CHEBI:15377"/>
        <dbReference type="ChEBI" id="CHEBI:15378"/>
        <dbReference type="ChEBI" id="CHEBI:15379"/>
        <dbReference type="ChEBI" id="CHEBI:15858"/>
        <dbReference type="ChEBI" id="CHEBI:17879"/>
        <dbReference type="ChEBI" id="CHEBI:57783"/>
        <dbReference type="ChEBI" id="CHEBI:58349"/>
        <dbReference type="ChEBI" id="CHEBI:140203"/>
    </reaction>
    <physiologicalReaction direction="left-to-right" evidence="9">
        <dbReference type="Rhea" id="RHEA:56353"/>
    </physiologicalReaction>
</comment>
<accession>A0A1Y1SIJ7</accession>
<comment type="catalytic activity">
    <reaction evidence="8">
        <text>3-bromo-4,5-dihydroxybenzoate + bromide + NADPH + O2 + 3 H(+) = 3,5-dibromobenzene-1,2-diol + CO2 + NADP(+) + 2 H2O</text>
        <dbReference type="Rhea" id="RHEA:56376"/>
        <dbReference type="ChEBI" id="CHEBI:15377"/>
        <dbReference type="ChEBI" id="CHEBI:15378"/>
        <dbReference type="ChEBI" id="CHEBI:15379"/>
        <dbReference type="ChEBI" id="CHEBI:15858"/>
        <dbReference type="ChEBI" id="CHEBI:16526"/>
        <dbReference type="ChEBI" id="CHEBI:57783"/>
        <dbReference type="ChEBI" id="CHEBI:58349"/>
        <dbReference type="ChEBI" id="CHEBI:140211"/>
        <dbReference type="ChEBI" id="CHEBI:140214"/>
    </reaction>
    <physiologicalReaction direction="left-to-right" evidence="8">
        <dbReference type="Rhea" id="RHEA:56377"/>
    </physiologicalReaction>
</comment>
<comment type="cofactor">
    <cofactor evidence="1">
        <name>FAD</name>
        <dbReference type="ChEBI" id="CHEBI:57692"/>
    </cofactor>
</comment>
<dbReference type="GO" id="GO:0050660">
    <property type="term" value="F:flavin adenine dinucleotide binding"/>
    <property type="evidence" value="ECO:0007669"/>
    <property type="project" value="InterPro"/>
</dbReference>
<dbReference type="PRINTS" id="PR00370">
    <property type="entry name" value="FMOXYGENASE"/>
</dbReference>
<evidence type="ECO:0000256" key="9">
    <source>
        <dbReference type="ARBA" id="ARBA00051354"/>
    </source>
</evidence>
<dbReference type="PIRSF" id="PIRSF000332">
    <property type="entry name" value="FMO"/>
    <property type="match status" value="1"/>
</dbReference>
<evidence type="ECO:0000256" key="8">
    <source>
        <dbReference type="ARBA" id="ARBA00050583"/>
    </source>
</evidence>
<evidence type="ECO:0000256" key="13">
    <source>
        <dbReference type="ARBA" id="ARBA00066870"/>
    </source>
</evidence>
<comment type="caution">
    <text evidence="15">The sequence shown here is derived from an EMBL/GenBank/DDBJ whole genome shotgun (WGS) entry which is preliminary data.</text>
</comment>
<evidence type="ECO:0000256" key="10">
    <source>
        <dbReference type="ARBA" id="ARBA00051726"/>
    </source>
</evidence>
<dbReference type="Proteomes" id="UP000192342">
    <property type="component" value="Unassembled WGS sequence"/>
</dbReference>
<dbReference type="GO" id="GO:0050661">
    <property type="term" value="F:NADP binding"/>
    <property type="evidence" value="ECO:0007669"/>
    <property type="project" value="InterPro"/>
</dbReference>
<keyword evidence="15" id="KW-0503">Monooxygenase</keyword>
<evidence type="ECO:0000256" key="14">
    <source>
        <dbReference type="ARBA" id="ARBA00069832"/>
    </source>
</evidence>
<reference evidence="15 16" key="1">
    <citation type="submission" date="2013-04" db="EMBL/GenBank/DDBJ databases">
        <title>Oceanococcus atlanticus 22II-S10r2 Genome Sequencing.</title>
        <authorList>
            <person name="Lai Q."/>
            <person name="Li G."/>
            <person name="Shao Z."/>
        </authorList>
    </citation>
    <scope>NUCLEOTIDE SEQUENCE [LARGE SCALE GENOMIC DNA]</scope>
    <source>
        <strain evidence="15 16">22II-S10r2</strain>
    </source>
</reference>
<comment type="catalytic activity">
    <reaction evidence="7">
        <text>3-bromo-4-hydroxybenzoate + bromide + NADPH + O2 + 3 H(+) = 2,4-dibromophenol + CO2 + NADP(+) + 2 H2O</text>
        <dbReference type="Rhea" id="RHEA:56356"/>
        <dbReference type="ChEBI" id="CHEBI:15377"/>
        <dbReference type="ChEBI" id="CHEBI:15378"/>
        <dbReference type="ChEBI" id="CHEBI:15379"/>
        <dbReference type="ChEBI" id="CHEBI:15858"/>
        <dbReference type="ChEBI" id="CHEBI:16526"/>
        <dbReference type="ChEBI" id="CHEBI:34238"/>
        <dbReference type="ChEBI" id="CHEBI:57783"/>
        <dbReference type="ChEBI" id="CHEBI:58349"/>
        <dbReference type="ChEBI" id="CHEBI:140203"/>
    </reaction>
    <physiologicalReaction direction="left-to-right" evidence="7">
        <dbReference type="Rhea" id="RHEA:56357"/>
    </physiologicalReaction>
</comment>
<evidence type="ECO:0000256" key="3">
    <source>
        <dbReference type="ARBA" id="ARBA00022630"/>
    </source>
</evidence>
<dbReference type="InterPro" id="IPR020946">
    <property type="entry name" value="Flavin_mOase-like"/>
</dbReference>
<sequence>MSDDVLDVIVVGAGPGGLLLTRRLAQAGVRFVTLERHQDVGGIWDIDAPGSPMYESAHFISSRTCSGFPDFPMPEDYPDYPGHRLLLRYIRSYADHHDLRQHIQFNAEVSSASCDDNGVWTLQLSDGRRLAARYLICANGVTWEPNLVNWPGQFNGEIRHAVSYRSAQEFRGKRVLVIGCGNSGVDIACDAAFASDQAFLSTRRGYHFVPKHLMGIPADVIATKGPKLPFRLQQWVFGLLLRLLNGKPEKYGLPEPDHRVFESHPLVNTQILHYITHGDCIAKPAVERFDGDEVVFADGSRERIDLVITATGYQHASPFLPGDAWADKNGRPDLYLRMFSKRYDNLAVLGFLEFASAAYTNFDHMAELIVADAVAGRDAPLASKLSEKKRSHQPDLTGGHRYIATPRHANYVDVDAYLKVLGQVKREIGAAA</sequence>
<dbReference type="RefSeq" id="WP_083559775.1">
    <property type="nucleotide sequence ID" value="NZ_AQQV01000001.1"/>
</dbReference>
<protein>
    <recommendedName>
        <fullName evidence="14">4-hydroxybenzoate brominase (decarboxylating)</fullName>
        <ecNumber evidence="13">1.14.19.55</ecNumber>
    </recommendedName>
</protein>